<dbReference type="GO" id="GO:0006487">
    <property type="term" value="P:protein N-linked glycosylation"/>
    <property type="evidence" value="ECO:0007669"/>
    <property type="project" value="TreeGrafter"/>
</dbReference>
<evidence type="ECO:0000256" key="1">
    <source>
        <dbReference type="ARBA" id="ARBA00022676"/>
    </source>
</evidence>
<evidence type="ECO:0000313" key="6">
    <source>
        <dbReference type="EMBL" id="CAG7832435.1"/>
    </source>
</evidence>
<dbReference type="Proteomes" id="UP000708208">
    <property type="component" value="Unassembled WGS sequence"/>
</dbReference>
<comment type="similarity">
    <text evidence="3">Belongs to the glycosyltransferase 23 family.</text>
</comment>
<feature type="region of interest" description="Important for donor substrate binding" evidence="3">
    <location>
        <begin position="292"/>
        <end position="293"/>
    </location>
</feature>
<feature type="domain" description="GT23" evidence="5">
    <location>
        <begin position="245"/>
        <end position="422"/>
    </location>
</feature>
<name>A0A8J2LE88_9HEXA</name>
<keyword evidence="4" id="KW-1133">Transmembrane helix</keyword>
<accession>A0A8J2LE88</accession>
<evidence type="ECO:0000313" key="7">
    <source>
        <dbReference type="Proteomes" id="UP000708208"/>
    </source>
</evidence>
<keyword evidence="1 3" id="KW-0328">Glycosyltransferase</keyword>
<organism evidence="6 7">
    <name type="scientific">Allacma fusca</name>
    <dbReference type="NCBI Taxonomy" id="39272"/>
    <lineage>
        <taxon>Eukaryota</taxon>
        <taxon>Metazoa</taxon>
        <taxon>Ecdysozoa</taxon>
        <taxon>Arthropoda</taxon>
        <taxon>Hexapoda</taxon>
        <taxon>Collembola</taxon>
        <taxon>Symphypleona</taxon>
        <taxon>Sminthuridae</taxon>
        <taxon>Allacma</taxon>
    </lineage>
</organism>
<keyword evidence="4" id="KW-0472">Membrane</keyword>
<dbReference type="PANTHER" id="PTHR13132:SF29">
    <property type="entry name" value="ALPHA-(1,6)-FUCOSYLTRANSFERASE"/>
    <property type="match status" value="1"/>
</dbReference>
<dbReference type="Pfam" id="PF19745">
    <property type="entry name" value="FUT8_N_cat"/>
    <property type="match status" value="1"/>
</dbReference>
<proteinExistence type="inferred from homology"/>
<evidence type="ECO:0000256" key="3">
    <source>
        <dbReference type="PROSITE-ProRule" id="PRU00992"/>
    </source>
</evidence>
<dbReference type="OrthoDB" id="2014825at2759"/>
<evidence type="ECO:0000259" key="5">
    <source>
        <dbReference type="PROSITE" id="PS51659"/>
    </source>
</evidence>
<dbReference type="EMBL" id="CAJVCH010565047">
    <property type="protein sequence ID" value="CAG7832435.1"/>
    <property type="molecule type" value="Genomic_DNA"/>
</dbReference>
<reference evidence="6" key="1">
    <citation type="submission" date="2021-06" db="EMBL/GenBank/DDBJ databases">
        <authorList>
            <person name="Hodson N. C."/>
            <person name="Mongue J. A."/>
            <person name="Jaron S. K."/>
        </authorList>
    </citation>
    <scope>NUCLEOTIDE SEQUENCE</scope>
</reference>
<keyword evidence="4" id="KW-0812">Transmembrane</keyword>
<keyword evidence="7" id="KW-1185">Reference proteome</keyword>
<gene>
    <name evidence="6" type="ORF">AFUS01_LOCUS42119</name>
</gene>
<evidence type="ECO:0000256" key="4">
    <source>
        <dbReference type="SAM" id="Phobius"/>
    </source>
</evidence>
<dbReference type="PROSITE" id="PS51659">
    <property type="entry name" value="GT23"/>
    <property type="match status" value="1"/>
</dbReference>
<dbReference type="GO" id="GO:0046921">
    <property type="term" value="F:alpha-(1-&gt;6)-fucosyltransferase activity"/>
    <property type="evidence" value="ECO:0007669"/>
    <property type="project" value="TreeGrafter"/>
</dbReference>
<comment type="caution">
    <text evidence="6">The sequence shown here is derived from an EMBL/GenBank/DDBJ whole genome shotgun (WGS) entry which is preliminary data.</text>
</comment>
<protein>
    <recommendedName>
        <fullName evidence="5">GT23 domain-containing protein</fullName>
    </recommendedName>
</protein>
<sequence length="442" mass="50112">MYCFWSKLELSRHIRPLLTKVEEMRGRYSLLAFWSRDKLRKIFVSFYFIVSFMCILILFLIVVVIPANFGHVKRIINFPEVPSSYGSSWSDLVKGVNDPSKKLDILARAIEQQLEVLSSQTNCSQSLTLSCGHNDPCGLGCQLHHRAACLLMSYTLGIPLIHDSKTAWPFTSPWQEVYERLGSGCKVNAKTIFVTWRQGHLPVLHFGRACSSFPSLCPLESQIEYPLLAGVPIPKGLLNIIKMNHEDPFLWYLGQFIKFTIKNSKKMQRVIAASARGMNIIGKTPVVGLHVRRTDKIFEASDSYHELGDYMKIAGEYFDTFHELDASPRTVYIASDDHTVLEKAKTSYTLPVWRILGLTSHTTFYNQPERNSDQSLKSIVQDIFFLSQSKFLVCGLSSNVCRLVFELLAAQYADVNSRLKSMDGSYSYCLVGHDVPKVLIPS</sequence>
<dbReference type="AlphaFoldDB" id="A0A8J2LE88"/>
<evidence type="ECO:0000256" key="2">
    <source>
        <dbReference type="ARBA" id="ARBA00022679"/>
    </source>
</evidence>
<dbReference type="InterPro" id="IPR045573">
    <property type="entry name" value="Fut8_N_cat"/>
</dbReference>
<feature type="transmembrane region" description="Helical" evidence="4">
    <location>
        <begin position="42"/>
        <end position="65"/>
    </location>
</feature>
<dbReference type="PANTHER" id="PTHR13132">
    <property type="entry name" value="ALPHA- 1,6 -FUCOSYLTRANSFERASE"/>
    <property type="match status" value="1"/>
</dbReference>
<dbReference type="InterPro" id="IPR027350">
    <property type="entry name" value="GT23_dom"/>
</dbReference>
<keyword evidence="2 3" id="KW-0808">Transferase</keyword>